<dbReference type="Proteomes" id="UP000255061">
    <property type="component" value="Unassembled WGS sequence"/>
</dbReference>
<sequence>MGRTTNKLTVNAVLNTKAEAKPYRLSDGGNLYLYVRTAGKTWEFRYTRPSRKT</sequence>
<dbReference type="Pfam" id="PF13356">
    <property type="entry name" value="Arm-DNA-bind_3"/>
    <property type="match status" value="1"/>
</dbReference>
<protein>
    <recommendedName>
        <fullName evidence="1">Integrase DNA-binding domain-containing protein</fullName>
    </recommendedName>
</protein>
<evidence type="ECO:0000259" key="1">
    <source>
        <dbReference type="Pfam" id="PF13356"/>
    </source>
</evidence>
<dbReference type="RefSeq" id="WP_374188784.1">
    <property type="nucleotide sequence ID" value="NZ_UGYV01000001.1"/>
</dbReference>
<proteinExistence type="predicted"/>
<evidence type="ECO:0000313" key="2">
    <source>
        <dbReference type="EMBL" id="SUI67737.1"/>
    </source>
</evidence>
<evidence type="ECO:0000313" key="3">
    <source>
        <dbReference type="Proteomes" id="UP000255061"/>
    </source>
</evidence>
<dbReference type="InterPro" id="IPR038488">
    <property type="entry name" value="Integrase_DNA-bd_sf"/>
</dbReference>
<gene>
    <name evidence="2" type="ORF">NCTC10736_00977</name>
</gene>
<organism evidence="2 3">
    <name type="scientific">Shewanella morhuae</name>
    <dbReference type="NCBI Taxonomy" id="365591"/>
    <lineage>
        <taxon>Bacteria</taxon>
        <taxon>Pseudomonadati</taxon>
        <taxon>Pseudomonadota</taxon>
        <taxon>Gammaproteobacteria</taxon>
        <taxon>Alteromonadales</taxon>
        <taxon>Shewanellaceae</taxon>
        <taxon>Shewanella</taxon>
    </lineage>
</organism>
<feature type="domain" description="Integrase DNA-binding" evidence="1">
    <location>
        <begin position="8"/>
        <end position="50"/>
    </location>
</feature>
<name>A0A379ZTR8_9GAMM</name>
<dbReference type="Gene3D" id="3.30.160.390">
    <property type="entry name" value="Integrase, DNA-binding domain"/>
    <property type="match status" value="1"/>
</dbReference>
<dbReference type="AlphaFoldDB" id="A0A379ZTR8"/>
<dbReference type="EMBL" id="UGYV01000001">
    <property type="protein sequence ID" value="SUI67737.1"/>
    <property type="molecule type" value="Genomic_DNA"/>
</dbReference>
<dbReference type="InterPro" id="IPR025166">
    <property type="entry name" value="Integrase_DNA_bind_dom"/>
</dbReference>
<accession>A0A379ZTR8</accession>
<reference evidence="2 3" key="1">
    <citation type="submission" date="2018-06" db="EMBL/GenBank/DDBJ databases">
        <authorList>
            <consortium name="Pathogen Informatics"/>
            <person name="Doyle S."/>
        </authorList>
    </citation>
    <scope>NUCLEOTIDE SEQUENCE [LARGE SCALE GENOMIC DNA]</scope>
    <source>
        <strain evidence="2 3">NCTC10736</strain>
    </source>
</reference>